<evidence type="ECO:0000313" key="3">
    <source>
        <dbReference type="EMBL" id="KAK1393053.1"/>
    </source>
</evidence>
<evidence type="ECO:0000256" key="1">
    <source>
        <dbReference type="SAM" id="MobiDB-lite"/>
    </source>
</evidence>
<name>A0AAD8IXF7_9APIA</name>
<organism evidence="3 4">
    <name type="scientific">Heracleum sosnowskyi</name>
    <dbReference type="NCBI Taxonomy" id="360622"/>
    <lineage>
        <taxon>Eukaryota</taxon>
        <taxon>Viridiplantae</taxon>
        <taxon>Streptophyta</taxon>
        <taxon>Embryophyta</taxon>
        <taxon>Tracheophyta</taxon>
        <taxon>Spermatophyta</taxon>
        <taxon>Magnoliopsida</taxon>
        <taxon>eudicotyledons</taxon>
        <taxon>Gunneridae</taxon>
        <taxon>Pentapetalae</taxon>
        <taxon>asterids</taxon>
        <taxon>campanulids</taxon>
        <taxon>Apiales</taxon>
        <taxon>Apiaceae</taxon>
        <taxon>Apioideae</taxon>
        <taxon>apioid superclade</taxon>
        <taxon>Tordylieae</taxon>
        <taxon>Tordyliinae</taxon>
        <taxon>Heracleum</taxon>
    </lineage>
</organism>
<reference evidence="3" key="2">
    <citation type="submission" date="2023-05" db="EMBL/GenBank/DDBJ databases">
        <authorList>
            <person name="Schelkunov M.I."/>
        </authorList>
    </citation>
    <scope>NUCLEOTIDE SEQUENCE</scope>
    <source>
        <strain evidence="3">Hsosn_3</strain>
        <tissue evidence="3">Leaf</tissue>
    </source>
</reference>
<evidence type="ECO:0000313" key="4">
    <source>
        <dbReference type="Proteomes" id="UP001237642"/>
    </source>
</evidence>
<proteinExistence type="predicted"/>
<feature type="compositionally biased region" description="Polar residues" evidence="1">
    <location>
        <begin position="471"/>
        <end position="494"/>
    </location>
</feature>
<gene>
    <name evidence="3" type="ORF">POM88_012109</name>
</gene>
<evidence type="ECO:0000259" key="2">
    <source>
        <dbReference type="Pfam" id="PF10536"/>
    </source>
</evidence>
<dbReference type="Pfam" id="PF10536">
    <property type="entry name" value="PMD"/>
    <property type="match status" value="2"/>
</dbReference>
<comment type="caution">
    <text evidence="3">The sequence shown here is derived from an EMBL/GenBank/DDBJ whole genome shotgun (WGS) entry which is preliminary data.</text>
</comment>
<dbReference type="EMBL" id="JAUIZM010000003">
    <property type="protein sequence ID" value="KAK1393053.1"/>
    <property type="molecule type" value="Genomic_DNA"/>
</dbReference>
<accession>A0AAD8IXF7</accession>
<dbReference type="Proteomes" id="UP001237642">
    <property type="component" value="Unassembled WGS sequence"/>
</dbReference>
<feature type="region of interest" description="Disordered" evidence="1">
    <location>
        <begin position="417"/>
        <end position="534"/>
    </location>
</feature>
<keyword evidence="4" id="KW-1185">Reference proteome</keyword>
<dbReference type="AlphaFoldDB" id="A0AAD8IXF7"/>
<reference evidence="3" key="1">
    <citation type="submission" date="2023-02" db="EMBL/GenBank/DDBJ databases">
        <title>Genome of toxic invasive species Heracleum sosnowskyi carries increased number of genes despite the absence of recent whole-genome duplications.</title>
        <authorList>
            <person name="Schelkunov M."/>
            <person name="Shtratnikova V."/>
            <person name="Makarenko M."/>
            <person name="Klepikova A."/>
            <person name="Omelchenko D."/>
            <person name="Novikova G."/>
            <person name="Obukhova E."/>
            <person name="Bogdanov V."/>
            <person name="Penin A."/>
            <person name="Logacheva M."/>
        </authorList>
    </citation>
    <scope>NUCLEOTIDE SEQUENCE</scope>
    <source>
        <strain evidence="3">Hsosn_3</strain>
        <tissue evidence="3">Leaf</tissue>
    </source>
</reference>
<dbReference type="InterPro" id="IPR019557">
    <property type="entry name" value="AminoTfrase-like_pln_mobile"/>
</dbReference>
<dbReference type="PANTHER" id="PTHR46033">
    <property type="entry name" value="PROTEIN MAIN-LIKE 2"/>
    <property type="match status" value="1"/>
</dbReference>
<dbReference type="PANTHER" id="PTHR46033:SF8">
    <property type="entry name" value="PROTEIN MAINTENANCE OF MERISTEMS-LIKE"/>
    <property type="match status" value="1"/>
</dbReference>
<feature type="domain" description="Aminotransferase-like plant mobile" evidence="2">
    <location>
        <begin position="1"/>
        <end position="155"/>
    </location>
</feature>
<feature type="domain" description="Aminotransferase-like plant mobile" evidence="2">
    <location>
        <begin position="163"/>
        <end position="299"/>
    </location>
</feature>
<sequence>MGECTVTLQDVGILLGLPINGKRVVCDVNPMPDMTWPQIIGSIFGREPDITRFNGSRIQLSWFAQATTHRLPEDASDDMLRHHIRFYLMQLFGGSLFTDHSGGLIHPMWVYLVRDLDTLGEYAWGPAVLAFLYRELCKGSKVDTEEVAGCLLLLQWLVGHSFLEKAGRNISVTRTVLDELAAPHFIWEPYSTDVIYSLPPYCLAGRDLWRYRGPMICVFIVETHLPDRVARQFGMLQSIPSDPEYSANLHDITLKGNTVIDWVDRHQSSIAIWNTLLDHIFQSDLIVGDDTVPEYRSWYLERTIRFISRVSALHDYLRGGRGRRGSGCAPRSRGCGVVDQVVPPNQVDAENQGEGETVATNLGDDHDHLVDEGGHIDVPEAPTTVAEPLATISEALATVPDTTRQLVLSYPTFDLGLTPTPPPMLQQPPDDATTAQPPPIQHTHRPHHNPISSHPTFDLGITPPSDDGVGVNSSHSTESSLIPLTQASESSTPDKASKSDSADKFRVVYVPRRSKRSRKPPNSGTDGEKCTRQN</sequence>
<dbReference type="GO" id="GO:0010073">
    <property type="term" value="P:meristem maintenance"/>
    <property type="evidence" value="ECO:0007669"/>
    <property type="project" value="InterPro"/>
</dbReference>
<dbReference type="InterPro" id="IPR044824">
    <property type="entry name" value="MAIN-like"/>
</dbReference>
<feature type="compositionally biased region" description="Basic and acidic residues" evidence="1">
    <location>
        <begin position="495"/>
        <end position="506"/>
    </location>
</feature>
<protein>
    <recommendedName>
        <fullName evidence="2">Aminotransferase-like plant mobile domain-containing protein</fullName>
    </recommendedName>
</protein>